<accession>A0A1J1H9H7</accession>
<dbReference type="Proteomes" id="UP000220158">
    <property type="component" value="Chromosome 12"/>
</dbReference>
<evidence type="ECO:0000313" key="3">
    <source>
        <dbReference type="EMBL" id="CRH01597.1"/>
    </source>
</evidence>
<evidence type="ECO:0000256" key="1">
    <source>
        <dbReference type="SAM" id="MobiDB-lite"/>
    </source>
</evidence>
<feature type="compositionally biased region" description="Low complexity" evidence="1">
    <location>
        <begin position="1994"/>
        <end position="2008"/>
    </location>
</feature>
<feature type="region of interest" description="Disordered" evidence="1">
    <location>
        <begin position="1638"/>
        <end position="1659"/>
    </location>
</feature>
<keyword evidence="4" id="KW-1185">Reference proteome</keyword>
<dbReference type="KEGG" id="prel:PRELSG_1248400"/>
<feature type="compositionally biased region" description="Low complexity" evidence="1">
    <location>
        <begin position="1339"/>
        <end position="1348"/>
    </location>
</feature>
<feature type="compositionally biased region" description="Basic and acidic residues" evidence="1">
    <location>
        <begin position="1862"/>
        <end position="1871"/>
    </location>
</feature>
<reference evidence="3 4" key="1">
    <citation type="submission" date="2015-04" db="EMBL/GenBank/DDBJ databases">
        <authorList>
            <consortium name="Pathogen Informatics"/>
        </authorList>
    </citation>
    <scope>NUCLEOTIDE SEQUENCE [LARGE SCALE GENOMIC DNA]</scope>
    <source>
        <strain evidence="3 4">SGS1</strain>
    </source>
</reference>
<name>A0A1J1H9H7_PLARL</name>
<feature type="transmembrane region" description="Helical" evidence="2">
    <location>
        <begin position="1229"/>
        <end position="1249"/>
    </location>
</feature>
<keyword evidence="2" id="KW-1133">Transmembrane helix</keyword>
<feature type="region of interest" description="Disordered" evidence="1">
    <location>
        <begin position="1989"/>
        <end position="2010"/>
    </location>
</feature>
<sequence>MLHLHNSCVSDIENIEYILKKKDYNGIKTNREIKKIFKDLGSAYKNFSESLKKIHNESKNLISVIKKDSDKDNSEQVYFADCFINIVSVIKNIYEENLAVSEKIQKNIVDEFEKEERERVSNINSIYKEEINDNNNEQEEYVKNEVHINEEEKNNNIHIEGLPLRDIEIDLKRCLENKDFSNKYISHTKYKIYFSELNKLNLKLDKEIYSFKQLIQKFGKNASKLLIHKSQERISEIQNKKKNILEFLYNDIVELKKNKINLINEKNESEVLIDNKNEKKEYDNKEKHEDKKNPNEYLRGKCLKNNQNSFFSNLYLEKFEIREKYRIEVLYSSFRIFLKALAVKHINVNKALYKSANEVSSYDSLIDYQKWLSNILKKNLDITYLQEKIQKNNILTKEEEYLLMPSDYNFFNNNSINLFEKENENTSHFQKGELIFKEQSEKEIDAHRDSQFPDEFYIPIIIKKSNINLTNKNSTNIKHSNKIKEEISIKELLKKNSVSNNLNINTYLNNNDMNKEKDIITFLTNRQKNYEKYLLQFNNLSTYIYRNEKKKDKRKWFDKNFFQGYFYEEGHNFYPFKIPSGMNNLSFFQNIHSFSLNTIDFGDNNINEYDYKLLAYESVLLVYYSLSIQLNCYFLFDVNNKHKINKSSYKKVYEKFSYASKILMNDIDKYYLKNNSINEIEKTCLENVKGIQNKDNNNIKYQKMKEENEPASTNCVNDYFEYIDYIYNVKLQNLLLIKRIISIFRIKLNLNSKTNDLITLLTIPNHYMNYGYKLSFHVLDVRFRIIRILDSLNFNHIFDFGNKKNEYDELNHKDEYSIYINWLKRQLHLLYVSLYLKFSRFIKFIPYFNFSFYPYIFDNINIFKNNEEYFSYINKTSEDNSFIRYIKNVQNKIKKIYDFILINKSYKRKTQLNVKISKNDQNKNDVNFVCFNSLEMDEKIIFICNLLLKNIIKSFHIIYKLQSIIKKKKWNNGEYDEKKDLSNLIKYFTKIEYYDFEIRNIMSNIHKKKKNQEISRVSKHDINEYRDKLYNNTNVPFHSEHSSEFNKKKHEIFDDNSNIDYDKLFRNIFINEITYKENSGYILGSKKQTKYNENKTLDRGVSKKNKHVSNFFIKKENKNNLIIKKNSSNENITIKTYLTKKEKKKRSKIFYKLNVETVLCSCWFIDRILLHFFLYFYFSCIIDYTSKSNMYADSPYIIQGIILIIYYLQSGNDLTLKTKKQYNDGLESTLIPISTFILYFVIHLFYSFFDKDLLSIQENKDQDRLQLFLKRRRFDNREKETDANIRDTYSKYKNQMITVQNASKFYFIVKNFEDFLSYRTVDEKILEINKNNIDINNTENYEGKSSYSEETEEKESSIIKSDQDKKDKKYKKKKKKFLLCAVIPKNSLSFDSQVTIDEECKRKIEKKKIMKKQQNNDMIYLKRYYNILLFFNYNHLENLISPYVPNILSYYLNEQFYTNDYFFFNFIISNNKKKMNNINCKLNMKHKNKYDDFNIINKKNKHEKYLDDISKDNYSLNYGSNNNKNVLDYKEKCINNHNKKPSKMSNAENDNIIIKYNTNKNFNNFSLIDISRIEKIMIDILLMRIISCDFRNYFFLIFCNYRKFIDMYSLPYILDIFVIIHNFFTINGNNKKSKKLNTYNIKGKNKNKNNDEDKDPKDDHLQCQLNEHIQNEEEYSELFELSYNIYFEDDDINEYNEENDNDEENGYDTIETAYKKKEKKENISIVHDNNISNKEKKKVNFQDDTNNFNKKILNENDIFGNNLKKISDGNSYNKDPTNIINFNFYSILNTHKLSNYFKYFIYNSSKNIFYNILSSVKDDIELNKNVNYDNLINYENDYTKNVTDGIQNINENNYTNEEEDIDKNSDKKKENYSQNSDDIIINHYVDIIKKYINEIIVEILFFSNIWKHYLPLEEHPLIVLYAANKTLYYEVLKLIKYFKDKNLFNQSFSIIVSLYNFNLLNKEIVLQTNTYVKYQLLVSKNCEISHKKEKTKNDGNANNKNNINYNRLDNNKCKNKNEKMKNKVLHYYENRSSFKATNSDKNVEEYYNMLNNEIIESEEKDYNNNSDKDDMFINLSLIISNSNNPCMIKLMFMLEKIFIQIIDEKLEGKHKLLTECLKNEKLIPLNFPDIIYNSTAVDIFSIISHILEVLFEYKCPIEWIITPFLGFLNSFINEYCENYKKLYSSFIISVLNQYTDKYFNDLLNLKEQQKIQWNKYSSDKKKKKSNKNTEEISNENINIFRVNDNIGNDDDEEIIHSNIEEEFNDINEITKRIKDKKKKKSVFYKFFDYEEVDLKKKSKINEKLGDKKNLSMKKSNLKKSIIQKSSIYNHIKKKSNEGDELEINEEDKERKKRNLYMSNDLINIIEEINYLFSDSDLSNSLVITWNLYFFLEQLPLIKKKFEKYILEYICTRTKNVEKITQIFNNYVEFDITIEKLQKNIYTKTILDVLDTSINNIKNTLNNTLYYIFKILSIRIICYEFQDEIFYKLYDNFYLNNIKNIVNIFPNTIEKFFVQLPKIYFKSILTVFIEFFIKIWMLTIVEKGFSNFVYTDDHINIMKKDNQHVKNYIQINNIQSTHYFLSEKCDINEYIDMFFDKLHNNRDMFNKIISDQKHKKSKNIVSSAYNKGMAIITGKNNNHEEKKKL</sequence>
<feature type="compositionally biased region" description="Basic and acidic residues" evidence="1">
    <location>
        <begin position="1648"/>
        <end position="1659"/>
    </location>
</feature>
<keyword evidence="2" id="KW-0472">Membrane</keyword>
<evidence type="ECO:0000313" key="4">
    <source>
        <dbReference type="Proteomes" id="UP000220158"/>
    </source>
</evidence>
<evidence type="ECO:0000256" key="2">
    <source>
        <dbReference type="SAM" id="Phobius"/>
    </source>
</evidence>
<dbReference type="VEuPathDB" id="PlasmoDB:PRELSG_1248400"/>
<protein>
    <submittedName>
        <fullName evidence="3">Uncharacterized protein</fullName>
    </submittedName>
</protein>
<dbReference type="EMBL" id="LN835307">
    <property type="protein sequence ID" value="CRH01597.1"/>
    <property type="molecule type" value="Genomic_DNA"/>
</dbReference>
<dbReference type="OrthoDB" id="377692at2759"/>
<feature type="transmembrane region" description="Helical" evidence="2">
    <location>
        <begin position="1153"/>
        <end position="1178"/>
    </location>
</feature>
<gene>
    <name evidence="3" type="ORF">PRELSG_1248400</name>
</gene>
<dbReference type="GeneID" id="39737728"/>
<organism evidence="3 4">
    <name type="scientific">Plasmodium relictum</name>
    <dbReference type="NCBI Taxonomy" id="85471"/>
    <lineage>
        <taxon>Eukaryota</taxon>
        <taxon>Sar</taxon>
        <taxon>Alveolata</taxon>
        <taxon>Apicomplexa</taxon>
        <taxon>Aconoidasida</taxon>
        <taxon>Haemosporida</taxon>
        <taxon>Plasmodiidae</taxon>
        <taxon>Plasmodium</taxon>
        <taxon>Plasmodium (Haemamoeba)</taxon>
    </lineage>
</organism>
<keyword evidence="2" id="KW-0812">Transmembrane</keyword>
<proteinExistence type="predicted"/>
<feature type="region of interest" description="Disordered" evidence="1">
    <location>
        <begin position="1849"/>
        <end position="1871"/>
    </location>
</feature>
<dbReference type="RefSeq" id="XP_028534596.1">
    <property type="nucleotide sequence ID" value="XM_028678292.1"/>
</dbReference>
<feature type="region of interest" description="Disordered" evidence="1">
    <location>
        <begin position="1339"/>
        <end position="1362"/>
    </location>
</feature>